<dbReference type="EMBL" id="PNEN01000556">
    <property type="protein sequence ID" value="PPJ54776.1"/>
    <property type="molecule type" value="Genomic_DNA"/>
</dbReference>
<evidence type="ECO:0000313" key="1">
    <source>
        <dbReference type="EMBL" id="PPJ54776.1"/>
    </source>
</evidence>
<protein>
    <submittedName>
        <fullName evidence="1">Uncharacterized protein</fullName>
    </submittedName>
</protein>
<comment type="caution">
    <text evidence="1">The sequence shown here is derived from an EMBL/GenBank/DDBJ whole genome shotgun (WGS) entry which is preliminary data.</text>
</comment>
<organism evidence="1 2">
    <name type="scientific">Cercospora berteroae</name>
    <dbReference type="NCBI Taxonomy" id="357750"/>
    <lineage>
        <taxon>Eukaryota</taxon>
        <taxon>Fungi</taxon>
        <taxon>Dikarya</taxon>
        <taxon>Ascomycota</taxon>
        <taxon>Pezizomycotina</taxon>
        <taxon>Dothideomycetes</taxon>
        <taxon>Dothideomycetidae</taxon>
        <taxon>Mycosphaerellales</taxon>
        <taxon>Mycosphaerellaceae</taxon>
        <taxon>Cercospora</taxon>
    </lineage>
</organism>
<accession>A0A2S6C4Z9</accession>
<name>A0A2S6C4Z9_9PEZI</name>
<dbReference type="OrthoDB" id="3636858at2759"/>
<proteinExistence type="predicted"/>
<sequence length="194" mass="22357">MESSTPPPRCMFFEISAELRNAIYEQVLIVSDCYDPIRLRASTGLEVPALLQVCRQIRNEAAQMYFKENHIELELVKCNPNLLYHWVKMASRYVGSSCVDGLFAMRSVDYSTEGTEDRNNILQWCRLVRDGELEEWDRDGDVIKYGFASVIVVSGHQLALQMRSRPWEEFVAAFDILYVAVENACEQTLAVNRY</sequence>
<dbReference type="Proteomes" id="UP000237631">
    <property type="component" value="Unassembled WGS sequence"/>
</dbReference>
<keyword evidence="2" id="KW-1185">Reference proteome</keyword>
<gene>
    <name evidence="1" type="ORF">CBER1_04048</name>
</gene>
<reference evidence="2" key="1">
    <citation type="journal article" date="2017" name="bioRxiv">
        <title>Conservation of a gene cluster reveals novel cercosporin biosynthetic mechanisms and extends production to the genus Colletotrichum.</title>
        <authorList>
            <person name="de Jonge R."/>
            <person name="Ebert M.K."/>
            <person name="Huitt-Roehl C.R."/>
            <person name="Pal P."/>
            <person name="Suttle J.C."/>
            <person name="Spanner R.E."/>
            <person name="Neubauer J.D."/>
            <person name="Jurick W.M.II."/>
            <person name="Stott K.A."/>
            <person name="Secor G.A."/>
            <person name="Thomma B.P.H.J."/>
            <person name="Van de Peer Y."/>
            <person name="Townsend C.A."/>
            <person name="Bolton M.D."/>
        </authorList>
    </citation>
    <scope>NUCLEOTIDE SEQUENCE [LARGE SCALE GENOMIC DNA]</scope>
    <source>
        <strain evidence="2">CBS538.71</strain>
    </source>
</reference>
<evidence type="ECO:0000313" key="2">
    <source>
        <dbReference type="Proteomes" id="UP000237631"/>
    </source>
</evidence>
<dbReference type="AlphaFoldDB" id="A0A2S6C4Z9"/>